<evidence type="ECO:0000313" key="2">
    <source>
        <dbReference type="EMBL" id="CAE1256828.1"/>
    </source>
</evidence>
<gene>
    <name evidence="2" type="ORF">SPHA_30453</name>
</gene>
<protein>
    <submittedName>
        <fullName evidence="2">Uncharacterized protein</fullName>
    </submittedName>
</protein>
<dbReference type="Proteomes" id="UP000597762">
    <property type="component" value="Unassembled WGS sequence"/>
</dbReference>
<evidence type="ECO:0000313" key="3">
    <source>
        <dbReference type="Proteomes" id="UP000597762"/>
    </source>
</evidence>
<feature type="transmembrane region" description="Helical" evidence="1">
    <location>
        <begin position="36"/>
        <end position="59"/>
    </location>
</feature>
<organism evidence="2 3">
    <name type="scientific">Acanthosepion pharaonis</name>
    <name type="common">Pharaoh cuttlefish</name>
    <name type="synonym">Sepia pharaonis</name>
    <dbReference type="NCBI Taxonomy" id="158019"/>
    <lineage>
        <taxon>Eukaryota</taxon>
        <taxon>Metazoa</taxon>
        <taxon>Spiralia</taxon>
        <taxon>Lophotrochozoa</taxon>
        <taxon>Mollusca</taxon>
        <taxon>Cephalopoda</taxon>
        <taxon>Coleoidea</taxon>
        <taxon>Decapodiformes</taxon>
        <taxon>Sepiida</taxon>
        <taxon>Sepiina</taxon>
        <taxon>Sepiidae</taxon>
        <taxon>Acanthosepion</taxon>
    </lineage>
</organism>
<keyword evidence="1" id="KW-1133">Transmembrane helix</keyword>
<keyword evidence="3" id="KW-1185">Reference proteome</keyword>
<evidence type="ECO:0000256" key="1">
    <source>
        <dbReference type="SAM" id="Phobius"/>
    </source>
</evidence>
<sequence>MSMADDRSQPKTCIIYLLNFFFSSPSISLHHPSLSLFLTLSFLILPYFLPFPLSSPLLLSSSRSHSSESHCFLPTSHSFSPPLLSHLISFSRSLTFSLSLSLSHSYPSSLSLALLPSFFSLSLLSSLFLSDVLSLIRSLARLPSLALSVS</sequence>
<proteinExistence type="predicted"/>
<accession>A0A812C8N1</accession>
<keyword evidence="1" id="KW-0472">Membrane</keyword>
<feature type="transmembrane region" description="Helical" evidence="1">
    <location>
        <begin position="12"/>
        <end position="30"/>
    </location>
</feature>
<keyword evidence="1" id="KW-0812">Transmembrane</keyword>
<dbReference type="AlphaFoldDB" id="A0A812C8N1"/>
<comment type="caution">
    <text evidence="2">The sequence shown here is derived from an EMBL/GenBank/DDBJ whole genome shotgun (WGS) entry which is preliminary data.</text>
</comment>
<reference evidence="2" key="1">
    <citation type="submission" date="2021-01" db="EMBL/GenBank/DDBJ databases">
        <authorList>
            <person name="Li R."/>
            <person name="Bekaert M."/>
        </authorList>
    </citation>
    <scope>NUCLEOTIDE SEQUENCE</scope>
    <source>
        <strain evidence="2">Farmed</strain>
    </source>
</reference>
<name>A0A812C8N1_ACAPH</name>
<dbReference type="EMBL" id="CAHIKZ030001224">
    <property type="protein sequence ID" value="CAE1256828.1"/>
    <property type="molecule type" value="Genomic_DNA"/>
</dbReference>